<name>A0A0C4DUD6_MAGP6</name>
<reference evidence="3" key="2">
    <citation type="submission" date="2010-05" db="EMBL/GenBank/DDBJ databases">
        <title>The genome sequence of Magnaporthe poae strain ATCC 64411.</title>
        <authorList>
            <person name="Ma L.-J."/>
            <person name="Dead R."/>
            <person name="Young S."/>
            <person name="Zeng Q."/>
            <person name="Koehrsen M."/>
            <person name="Alvarado L."/>
            <person name="Berlin A."/>
            <person name="Chapman S.B."/>
            <person name="Chen Z."/>
            <person name="Freedman E."/>
            <person name="Gellesch M."/>
            <person name="Goldberg J."/>
            <person name="Griggs A."/>
            <person name="Gujja S."/>
            <person name="Heilman E.R."/>
            <person name="Heiman D."/>
            <person name="Hepburn T."/>
            <person name="Howarth C."/>
            <person name="Jen D."/>
            <person name="Larson L."/>
            <person name="Mehta T."/>
            <person name="Neiman D."/>
            <person name="Pearson M."/>
            <person name="Roberts A."/>
            <person name="Saif S."/>
            <person name="Shea T."/>
            <person name="Shenoy N."/>
            <person name="Sisk P."/>
            <person name="Stolte C."/>
            <person name="Sykes S."/>
            <person name="Walk T."/>
            <person name="White J."/>
            <person name="Yandava C."/>
            <person name="Haas B."/>
            <person name="Nusbaum C."/>
            <person name="Birren B."/>
        </authorList>
    </citation>
    <scope>NUCLEOTIDE SEQUENCE [LARGE SCALE GENOMIC DNA]</scope>
    <source>
        <strain evidence="3">ATCC 64411 / 73-15</strain>
    </source>
</reference>
<gene>
    <name evidence="1" type="ORF">MAPG_03576</name>
</gene>
<protein>
    <submittedName>
        <fullName evidence="1 2">Uncharacterized protein</fullName>
    </submittedName>
</protein>
<dbReference type="AlphaFoldDB" id="A0A0C4DUD6"/>
<dbReference type="EMBL" id="ADBL01000856">
    <property type="status" value="NOT_ANNOTATED_CDS"/>
    <property type="molecule type" value="Genomic_DNA"/>
</dbReference>
<reference evidence="2" key="4">
    <citation type="journal article" date="2015" name="G3 (Bethesda)">
        <title>Genome sequences of three phytopathogenic species of the Magnaporthaceae family of fungi.</title>
        <authorList>
            <person name="Okagaki L.H."/>
            <person name="Nunes C.C."/>
            <person name="Sailsbery J."/>
            <person name="Clay B."/>
            <person name="Brown D."/>
            <person name="John T."/>
            <person name="Oh Y."/>
            <person name="Young N."/>
            <person name="Fitzgerald M."/>
            <person name="Haas B.J."/>
            <person name="Zeng Q."/>
            <person name="Young S."/>
            <person name="Adiconis X."/>
            <person name="Fan L."/>
            <person name="Levin J.Z."/>
            <person name="Mitchell T.K."/>
            <person name="Okubara P.A."/>
            <person name="Farman M.L."/>
            <person name="Kohn L.M."/>
            <person name="Birren B."/>
            <person name="Ma L.-J."/>
            <person name="Dean R.A."/>
        </authorList>
    </citation>
    <scope>NUCLEOTIDE SEQUENCE</scope>
    <source>
        <strain evidence="2">ATCC 64411 / 73-15</strain>
    </source>
</reference>
<organism evidence="2 3">
    <name type="scientific">Magnaporthiopsis poae (strain ATCC 64411 / 73-15)</name>
    <name type="common">Kentucky bluegrass fungus</name>
    <name type="synonym">Magnaporthe poae</name>
    <dbReference type="NCBI Taxonomy" id="644358"/>
    <lineage>
        <taxon>Eukaryota</taxon>
        <taxon>Fungi</taxon>
        <taxon>Dikarya</taxon>
        <taxon>Ascomycota</taxon>
        <taxon>Pezizomycotina</taxon>
        <taxon>Sordariomycetes</taxon>
        <taxon>Sordariomycetidae</taxon>
        <taxon>Magnaporthales</taxon>
        <taxon>Magnaporthaceae</taxon>
        <taxon>Magnaporthiopsis</taxon>
    </lineage>
</organism>
<accession>A0A0C4DUD6</accession>
<sequence>MASPDPGGRHYRPPTLRLLLSASLQSAVPQSPLYSASALCFLKRGLRLALDLTRQRCGTVGNVVRRYNASGARTEKRRSTGLEQEDGKDMCRVASAGRVRCHSSHTTTLPACTPPVAKCACQSFSFCCAPTSEFVAFWYSLSATLWCSSRADFSHQTVNT</sequence>
<keyword evidence="3" id="KW-1185">Reference proteome</keyword>
<dbReference type="VEuPathDB" id="FungiDB:MAPG_03576"/>
<evidence type="ECO:0000313" key="3">
    <source>
        <dbReference type="Proteomes" id="UP000011715"/>
    </source>
</evidence>
<evidence type="ECO:0000313" key="2">
    <source>
        <dbReference type="EnsemblFungi" id="MAPG_03576T0"/>
    </source>
</evidence>
<proteinExistence type="predicted"/>
<reference evidence="2" key="5">
    <citation type="submission" date="2015-06" db="UniProtKB">
        <authorList>
            <consortium name="EnsemblFungi"/>
        </authorList>
    </citation>
    <scope>IDENTIFICATION</scope>
    <source>
        <strain evidence="2">ATCC 64411</strain>
    </source>
</reference>
<dbReference type="Proteomes" id="UP000011715">
    <property type="component" value="Unassembled WGS sequence"/>
</dbReference>
<evidence type="ECO:0000313" key="1">
    <source>
        <dbReference type="EMBL" id="KLU84535.1"/>
    </source>
</evidence>
<dbReference type="EnsemblFungi" id="MAPG_03576T0">
    <property type="protein sequence ID" value="MAPG_03576T0"/>
    <property type="gene ID" value="MAPG_03576"/>
</dbReference>
<reference evidence="1" key="3">
    <citation type="submission" date="2011-03" db="EMBL/GenBank/DDBJ databases">
        <title>Annotation of Magnaporthe poae ATCC 64411.</title>
        <authorList>
            <person name="Ma L.-J."/>
            <person name="Dead R."/>
            <person name="Young S.K."/>
            <person name="Zeng Q."/>
            <person name="Gargeya S."/>
            <person name="Fitzgerald M."/>
            <person name="Haas B."/>
            <person name="Abouelleil A."/>
            <person name="Alvarado L."/>
            <person name="Arachchi H.M."/>
            <person name="Berlin A."/>
            <person name="Brown A."/>
            <person name="Chapman S.B."/>
            <person name="Chen Z."/>
            <person name="Dunbar C."/>
            <person name="Freedman E."/>
            <person name="Gearin G."/>
            <person name="Gellesch M."/>
            <person name="Goldberg J."/>
            <person name="Griggs A."/>
            <person name="Gujja S."/>
            <person name="Heiman D."/>
            <person name="Howarth C."/>
            <person name="Larson L."/>
            <person name="Lui A."/>
            <person name="MacDonald P.J.P."/>
            <person name="Mehta T."/>
            <person name="Montmayeur A."/>
            <person name="Murphy C."/>
            <person name="Neiman D."/>
            <person name="Pearson M."/>
            <person name="Priest M."/>
            <person name="Roberts A."/>
            <person name="Saif S."/>
            <person name="Shea T."/>
            <person name="Shenoy N."/>
            <person name="Sisk P."/>
            <person name="Stolte C."/>
            <person name="Sykes S."/>
            <person name="Yandava C."/>
            <person name="Wortman J."/>
            <person name="Nusbaum C."/>
            <person name="Birren B."/>
        </authorList>
    </citation>
    <scope>NUCLEOTIDE SEQUENCE</scope>
    <source>
        <strain evidence="1">ATCC 64411</strain>
    </source>
</reference>
<dbReference type="EMBL" id="GL876968">
    <property type="protein sequence ID" value="KLU84535.1"/>
    <property type="molecule type" value="Genomic_DNA"/>
</dbReference>
<reference evidence="1" key="1">
    <citation type="submission" date="2010-05" db="EMBL/GenBank/DDBJ databases">
        <title>The Genome Sequence of Magnaporthe poae strain ATCC 64411.</title>
        <authorList>
            <consortium name="The Broad Institute Genome Sequencing Platform"/>
            <consortium name="Broad Institute Genome Sequencing Center for Infectious Disease"/>
            <person name="Ma L.-J."/>
            <person name="Dead R."/>
            <person name="Young S."/>
            <person name="Zeng Q."/>
            <person name="Koehrsen M."/>
            <person name="Alvarado L."/>
            <person name="Berlin A."/>
            <person name="Chapman S.B."/>
            <person name="Chen Z."/>
            <person name="Freedman E."/>
            <person name="Gellesch M."/>
            <person name="Goldberg J."/>
            <person name="Griggs A."/>
            <person name="Gujja S."/>
            <person name="Heilman E.R."/>
            <person name="Heiman D."/>
            <person name="Hepburn T."/>
            <person name="Howarth C."/>
            <person name="Jen D."/>
            <person name="Larson L."/>
            <person name="Mehta T."/>
            <person name="Neiman D."/>
            <person name="Pearson M."/>
            <person name="Roberts A."/>
            <person name="Saif S."/>
            <person name="Shea T."/>
            <person name="Shenoy N."/>
            <person name="Sisk P."/>
            <person name="Stolte C."/>
            <person name="Sykes S."/>
            <person name="Walk T."/>
            <person name="White J."/>
            <person name="Yandava C."/>
            <person name="Haas B."/>
            <person name="Nusbaum C."/>
            <person name="Birren B."/>
        </authorList>
    </citation>
    <scope>NUCLEOTIDE SEQUENCE</scope>
    <source>
        <strain evidence="1">ATCC 64411</strain>
    </source>
</reference>